<keyword evidence="5" id="KW-1185">Reference proteome</keyword>
<protein>
    <recommendedName>
        <fullName evidence="6">Carbonyl reductase</fullName>
    </recommendedName>
</protein>
<evidence type="ECO:0000256" key="2">
    <source>
        <dbReference type="ARBA" id="ARBA00022857"/>
    </source>
</evidence>
<dbReference type="OrthoDB" id="7289984at2759"/>
<gene>
    <name evidence="4" type="ORF">DPMN_011628</name>
</gene>
<dbReference type="InterPro" id="IPR036291">
    <property type="entry name" value="NAD(P)-bd_dom_sf"/>
</dbReference>
<dbReference type="PRINTS" id="PR00081">
    <property type="entry name" value="GDHRDH"/>
</dbReference>
<reference evidence="4" key="1">
    <citation type="journal article" date="2019" name="bioRxiv">
        <title>The Genome of the Zebra Mussel, Dreissena polymorpha: A Resource for Invasive Species Research.</title>
        <authorList>
            <person name="McCartney M.A."/>
            <person name="Auch B."/>
            <person name="Kono T."/>
            <person name="Mallez S."/>
            <person name="Zhang Y."/>
            <person name="Obille A."/>
            <person name="Becker A."/>
            <person name="Abrahante J.E."/>
            <person name="Garbe J."/>
            <person name="Badalamenti J.P."/>
            <person name="Herman A."/>
            <person name="Mangelson H."/>
            <person name="Liachko I."/>
            <person name="Sullivan S."/>
            <person name="Sone E.D."/>
            <person name="Koren S."/>
            <person name="Silverstein K.A.T."/>
            <person name="Beckman K.B."/>
            <person name="Gohl D.M."/>
        </authorList>
    </citation>
    <scope>NUCLEOTIDE SEQUENCE</scope>
    <source>
        <strain evidence="4">Duluth1</strain>
        <tissue evidence="4">Whole animal</tissue>
    </source>
</reference>
<organism evidence="4 5">
    <name type="scientific">Dreissena polymorpha</name>
    <name type="common">Zebra mussel</name>
    <name type="synonym">Mytilus polymorpha</name>
    <dbReference type="NCBI Taxonomy" id="45954"/>
    <lineage>
        <taxon>Eukaryota</taxon>
        <taxon>Metazoa</taxon>
        <taxon>Spiralia</taxon>
        <taxon>Lophotrochozoa</taxon>
        <taxon>Mollusca</taxon>
        <taxon>Bivalvia</taxon>
        <taxon>Autobranchia</taxon>
        <taxon>Heteroconchia</taxon>
        <taxon>Euheterodonta</taxon>
        <taxon>Imparidentia</taxon>
        <taxon>Neoheterodontei</taxon>
        <taxon>Myida</taxon>
        <taxon>Dreissenoidea</taxon>
        <taxon>Dreissenidae</taxon>
        <taxon>Dreissena</taxon>
    </lineage>
</organism>
<name>A0A9D4S211_DREPO</name>
<comment type="caution">
    <text evidence="4">The sequence shown here is derived from an EMBL/GenBank/DDBJ whole genome shotgun (WGS) entry which is preliminary data.</text>
</comment>
<dbReference type="AlphaFoldDB" id="A0A9D4S211"/>
<keyword evidence="2" id="KW-0521">NADP</keyword>
<sequence>MVKKVAIVTGANRGIGYEVAKQLLQQFPGDVIVTGKDTAKGKNACAQLTKQGLKPIWHELDVTQSASIRMFLDYINEHYKGVDILVSNAGTIFPKDSPLSMYRQAELTVNTNFKGTMSLLRYFLPLLRPHSRVVVVSSELGVLKSLGSRLREEINLDKVTMYELDKLSDKYLNAVKAKVWSEHGWPDRILEAVSVLQNALVHATARELRGDARRNILVNAACPGWTKTESMSTYFDNAGCLGGVPARAPEESARDITWLALLPIGATSPNGSLVYRREVIKND</sequence>
<proteinExistence type="inferred from homology"/>
<evidence type="ECO:0000313" key="4">
    <source>
        <dbReference type="EMBL" id="KAH3887610.1"/>
    </source>
</evidence>
<dbReference type="Gene3D" id="3.40.50.720">
    <property type="entry name" value="NAD(P)-binding Rossmann-like Domain"/>
    <property type="match status" value="1"/>
</dbReference>
<comment type="similarity">
    <text evidence="1">Belongs to the short-chain dehydrogenases/reductases (SDR) family.</text>
</comment>
<reference evidence="4" key="2">
    <citation type="submission" date="2020-11" db="EMBL/GenBank/DDBJ databases">
        <authorList>
            <person name="McCartney M.A."/>
            <person name="Auch B."/>
            <person name="Kono T."/>
            <person name="Mallez S."/>
            <person name="Becker A."/>
            <person name="Gohl D.M."/>
            <person name="Silverstein K.A.T."/>
            <person name="Koren S."/>
            <person name="Bechman K.B."/>
            <person name="Herman A."/>
            <person name="Abrahante J.E."/>
            <person name="Garbe J."/>
        </authorList>
    </citation>
    <scope>NUCLEOTIDE SEQUENCE</scope>
    <source>
        <strain evidence="4">Duluth1</strain>
        <tissue evidence="4">Whole animal</tissue>
    </source>
</reference>
<evidence type="ECO:0000256" key="1">
    <source>
        <dbReference type="ARBA" id="ARBA00006484"/>
    </source>
</evidence>
<keyword evidence="3" id="KW-0560">Oxidoreductase</keyword>
<evidence type="ECO:0000256" key="3">
    <source>
        <dbReference type="ARBA" id="ARBA00023002"/>
    </source>
</evidence>
<dbReference type="GO" id="GO:0016491">
    <property type="term" value="F:oxidoreductase activity"/>
    <property type="evidence" value="ECO:0007669"/>
    <property type="project" value="UniProtKB-KW"/>
</dbReference>
<dbReference type="SUPFAM" id="SSF51735">
    <property type="entry name" value="NAD(P)-binding Rossmann-fold domains"/>
    <property type="match status" value="1"/>
</dbReference>
<dbReference type="InterPro" id="IPR002347">
    <property type="entry name" value="SDR_fam"/>
</dbReference>
<evidence type="ECO:0000313" key="5">
    <source>
        <dbReference type="Proteomes" id="UP000828390"/>
    </source>
</evidence>
<evidence type="ECO:0008006" key="6">
    <source>
        <dbReference type="Google" id="ProtNLM"/>
    </source>
</evidence>
<accession>A0A9D4S211</accession>
<dbReference type="PANTHER" id="PTHR43963">
    <property type="entry name" value="CARBONYL REDUCTASE 1-RELATED"/>
    <property type="match status" value="1"/>
</dbReference>
<dbReference type="Proteomes" id="UP000828390">
    <property type="component" value="Unassembled WGS sequence"/>
</dbReference>
<dbReference type="PANTHER" id="PTHR43963:SF6">
    <property type="entry name" value="CHAIN DEHYDROGENASE FAMILY PROTEIN, PUTATIVE (AFU_ORTHOLOGUE AFUA_3G15350)-RELATED"/>
    <property type="match status" value="1"/>
</dbReference>
<dbReference type="Pfam" id="PF00106">
    <property type="entry name" value="adh_short"/>
    <property type="match status" value="1"/>
</dbReference>
<dbReference type="EMBL" id="JAIWYP010000001">
    <property type="protein sequence ID" value="KAH3887610.1"/>
    <property type="molecule type" value="Genomic_DNA"/>
</dbReference>